<feature type="signal peptide" evidence="1">
    <location>
        <begin position="1"/>
        <end position="19"/>
    </location>
</feature>
<dbReference type="Proteomes" id="UP001223336">
    <property type="component" value="Unassembled WGS sequence"/>
</dbReference>
<dbReference type="EMBL" id="CP133217">
    <property type="protein sequence ID" value="WML86807.1"/>
    <property type="molecule type" value="Genomic_DNA"/>
</dbReference>
<dbReference type="InterPro" id="IPR035923">
    <property type="entry name" value="TT1751-like_sf"/>
</dbReference>
<name>A0AA51MQW1_9GAMM</name>
<evidence type="ECO:0000256" key="1">
    <source>
        <dbReference type="SAM" id="SignalP"/>
    </source>
</evidence>
<dbReference type="InterPro" id="IPR005180">
    <property type="entry name" value="DUF302"/>
</dbReference>
<protein>
    <submittedName>
        <fullName evidence="4">DUF302 domain-containing protein</fullName>
    </submittedName>
</protein>
<reference evidence="4 5" key="1">
    <citation type="submission" date="2023-08" db="EMBL/GenBank/DDBJ databases">
        <title>New molecular markers tilS and rpoB for phylogenetic and monitoring studies of the genus Thiothrix biodiversity.</title>
        <authorList>
            <person name="Ravin N.V."/>
            <person name="Smolyakov D."/>
            <person name="Markov N.D."/>
            <person name="Beletsky A.V."/>
            <person name="Mardanov A.V."/>
            <person name="Rudenko T.S."/>
            <person name="Grabovich M.Y."/>
        </authorList>
    </citation>
    <scope>NUCLEOTIDE SEQUENCE</scope>
    <source>
        <strain evidence="4">DNT52</strain>
        <strain evidence="3 5">H33</strain>
    </source>
</reference>
<accession>A0AA51MQW1</accession>
<evidence type="ECO:0000313" key="5">
    <source>
        <dbReference type="Proteomes" id="UP001223336"/>
    </source>
</evidence>
<dbReference type="SUPFAM" id="SSF103247">
    <property type="entry name" value="TT1751-like"/>
    <property type="match status" value="1"/>
</dbReference>
<keyword evidence="5" id="KW-1185">Reference proteome</keyword>
<proteinExistence type="predicted"/>
<evidence type="ECO:0000313" key="3">
    <source>
        <dbReference type="EMBL" id="MDQ5770366.1"/>
    </source>
</evidence>
<keyword evidence="1" id="KW-0732">Signal</keyword>
<dbReference type="Proteomes" id="UP001229862">
    <property type="component" value="Chromosome"/>
</dbReference>
<dbReference type="CDD" id="cd14797">
    <property type="entry name" value="DUF302"/>
    <property type="match status" value="1"/>
</dbReference>
<dbReference type="PANTHER" id="PTHR38342">
    <property type="entry name" value="SLR5037 PROTEIN"/>
    <property type="match status" value="1"/>
</dbReference>
<dbReference type="Pfam" id="PF03625">
    <property type="entry name" value="DUF302"/>
    <property type="match status" value="1"/>
</dbReference>
<feature type="chain" id="PRO_5041333304" evidence="1">
    <location>
        <begin position="20"/>
        <end position="159"/>
    </location>
</feature>
<evidence type="ECO:0000259" key="2">
    <source>
        <dbReference type="Pfam" id="PF03625"/>
    </source>
</evidence>
<gene>
    <name evidence="3" type="ORF">RCC75_17655</name>
    <name evidence="4" type="ORF">RCG00_21305</name>
</gene>
<organism evidence="4">
    <name type="scientific">Thiothrix subterranea</name>
    <dbReference type="NCBI Taxonomy" id="2735563"/>
    <lineage>
        <taxon>Bacteria</taxon>
        <taxon>Pseudomonadati</taxon>
        <taxon>Pseudomonadota</taxon>
        <taxon>Gammaproteobacteria</taxon>
        <taxon>Thiotrichales</taxon>
        <taxon>Thiotrichaceae</taxon>
        <taxon>Thiothrix</taxon>
    </lineage>
</organism>
<sequence>MKPTLLIFPLMLLSLAAFADADAVKTVAANAIVTKTSPYSVAETMNKFESIVKAKGLDVFARIDHQQNAKAAGMEMNAAQVLIFGNPKAGTALMQQDMAAALDLPMRVAVYADKAGDVQIAYHAPDSLAVNYGLKDSAVLPQLTDALNKLTAAAIATAP</sequence>
<dbReference type="EMBL" id="JAVFKN010000029">
    <property type="protein sequence ID" value="MDQ5770366.1"/>
    <property type="molecule type" value="Genomic_DNA"/>
</dbReference>
<dbReference type="RefSeq" id="WP_308136089.1">
    <property type="nucleotide sequence ID" value="NZ_CP133217.1"/>
</dbReference>
<evidence type="ECO:0000313" key="4">
    <source>
        <dbReference type="EMBL" id="WML86807.1"/>
    </source>
</evidence>
<dbReference type="PANTHER" id="PTHR38342:SF2">
    <property type="entry name" value="INNER MEMBRANE OR EXPORTED"/>
    <property type="match status" value="1"/>
</dbReference>
<feature type="domain" description="DUF302" evidence="2">
    <location>
        <begin position="63"/>
        <end position="125"/>
    </location>
</feature>
<dbReference type="Gene3D" id="3.30.310.70">
    <property type="entry name" value="TT1751-like domain"/>
    <property type="match status" value="1"/>
</dbReference>
<dbReference type="AlphaFoldDB" id="A0AA51MQW1"/>